<dbReference type="AlphaFoldDB" id="A0A9P1IAL6"/>
<dbReference type="OrthoDB" id="5772816at2759"/>
<evidence type="ECO:0000256" key="1">
    <source>
        <dbReference type="SAM" id="Phobius"/>
    </source>
</evidence>
<feature type="transmembrane region" description="Helical" evidence="1">
    <location>
        <begin position="58"/>
        <end position="79"/>
    </location>
</feature>
<sequence>MEFSENLELFKVFKCIHVKYTTGFCGILGIIATIAVFGFGVVIFPWNLYETAVNVTAMTAFACFLVGGVTVHILILHGLYEIRFRSMIPAILYQSFLMCLNAITTLIAIGELVSENELSPRDEKMARIVICVCPTILVIQSLVLISIGKCRLYLQCKRRHIRNGLPPPVREVIIIPTNKVSHMELSVDDSYAVAETMMPN</sequence>
<keyword evidence="1" id="KW-1133">Transmembrane helix</keyword>
<organism evidence="2 3">
    <name type="scientific">Caenorhabditis angaria</name>
    <dbReference type="NCBI Taxonomy" id="860376"/>
    <lineage>
        <taxon>Eukaryota</taxon>
        <taxon>Metazoa</taxon>
        <taxon>Ecdysozoa</taxon>
        <taxon>Nematoda</taxon>
        <taxon>Chromadorea</taxon>
        <taxon>Rhabditida</taxon>
        <taxon>Rhabditina</taxon>
        <taxon>Rhabditomorpha</taxon>
        <taxon>Rhabditoidea</taxon>
        <taxon>Rhabditidae</taxon>
        <taxon>Peloderinae</taxon>
        <taxon>Caenorhabditis</taxon>
    </lineage>
</organism>
<keyword evidence="1" id="KW-0812">Transmembrane</keyword>
<reference evidence="2" key="1">
    <citation type="submission" date="2022-11" db="EMBL/GenBank/DDBJ databases">
        <authorList>
            <person name="Kikuchi T."/>
        </authorList>
    </citation>
    <scope>NUCLEOTIDE SEQUENCE</scope>
    <source>
        <strain evidence="2">PS1010</strain>
    </source>
</reference>
<dbReference type="EMBL" id="CANHGI010000002">
    <property type="protein sequence ID" value="CAI5441544.1"/>
    <property type="molecule type" value="Genomic_DNA"/>
</dbReference>
<feature type="transmembrane region" description="Helical" evidence="1">
    <location>
        <begin position="91"/>
        <end position="113"/>
    </location>
</feature>
<gene>
    <name evidence="2" type="ORF">CAMP_LOCUS4181</name>
</gene>
<name>A0A9P1IAL6_9PELO</name>
<protein>
    <submittedName>
        <fullName evidence="2">Uncharacterized protein</fullName>
    </submittedName>
</protein>
<evidence type="ECO:0000313" key="3">
    <source>
        <dbReference type="Proteomes" id="UP001152747"/>
    </source>
</evidence>
<feature type="transmembrane region" description="Helical" evidence="1">
    <location>
        <begin position="125"/>
        <end position="148"/>
    </location>
</feature>
<proteinExistence type="predicted"/>
<keyword evidence="3" id="KW-1185">Reference proteome</keyword>
<feature type="transmembrane region" description="Helical" evidence="1">
    <location>
        <begin position="20"/>
        <end position="46"/>
    </location>
</feature>
<dbReference type="Proteomes" id="UP001152747">
    <property type="component" value="Unassembled WGS sequence"/>
</dbReference>
<keyword evidence="1" id="KW-0472">Membrane</keyword>
<comment type="caution">
    <text evidence="2">The sequence shown here is derived from an EMBL/GenBank/DDBJ whole genome shotgun (WGS) entry which is preliminary data.</text>
</comment>
<accession>A0A9P1IAL6</accession>
<evidence type="ECO:0000313" key="2">
    <source>
        <dbReference type="EMBL" id="CAI5441544.1"/>
    </source>
</evidence>